<organism evidence="1 2">
    <name type="scientific">Prorocentrum cordatum</name>
    <dbReference type="NCBI Taxonomy" id="2364126"/>
    <lineage>
        <taxon>Eukaryota</taxon>
        <taxon>Sar</taxon>
        <taxon>Alveolata</taxon>
        <taxon>Dinophyceae</taxon>
        <taxon>Prorocentrales</taxon>
        <taxon>Prorocentraceae</taxon>
        <taxon>Prorocentrum</taxon>
    </lineage>
</organism>
<accession>A0ABN9SBQ8</accession>
<comment type="caution">
    <text evidence="1">The sequence shown here is derived from an EMBL/GenBank/DDBJ whole genome shotgun (WGS) entry which is preliminary data.</text>
</comment>
<dbReference type="EMBL" id="CAUYUJ010010447">
    <property type="protein sequence ID" value="CAK0829417.1"/>
    <property type="molecule type" value="Genomic_DNA"/>
</dbReference>
<protein>
    <submittedName>
        <fullName evidence="1">Uncharacterized protein</fullName>
    </submittedName>
</protein>
<evidence type="ECO:0000313" key="1">
    <source>
        <dbReference type="EMBL" id="CAK0829417.1"/>
    </source>
</evidence>
<proteinExistence type="predicted"/>
<reference evidence="1" key="1">
    <citation type="submission" date="2023-10" db="EMBL/GenBank/DDBJ databases">
        <authorList>
            <person name="Chen Y."/>
            <person name="Shah S."/>
            <person name="Dougan E. K."/>
            <person name="Thang M."/>
            <person name="Chan C."/>
        </authorList>
    </citation>
    <scope>NUCLEOTIDE SEQUENCE [LARGE SCALE GENOMIC DNA]</scope>
</reference>
<gene>
    <name evidence="1" type="ORF">PCOR1329_LOCUS28370</name>
</gene>
<evidence type="ECO:0000313" key="2">
    <source>
        <dbReference type="Proteomes" id="UP001189429"/>
    </source>
</evidence>
<name>A0ABN9SBQ8_9DINO</name>
<sequence length="107" mass="11662">MRKAVLVASTWSLAPGLQVTTQDPGEILQASIRRLENMWPHVDGRRMLEDIFGTIPSHDEGGALQARLLQKLHAHKTFVFATFGSSVSAGHDNIRRRKAGPSSSSAS</sequence>
<dbReference type="Proteomes" id="UP001189429">
    <property type="component" value="Unassembled WGS sequence"/>
</dbReference>
<keyword evidence="2" id="KW-1185">Reference proteome</keyword>